<organism evidence="3 4">
    <name type="scientific">Fusarium globosum</name>
    <dbReference type="NCBI Taxonomy" id="78864"/>
    <lineage>
        <taxon>Eukaryota</taxon>
        <taxon>Fungi</taxon>
        <taxon>Dikarya</taxon>
        <taxon>Ascomycota</taxon>
        <taxon>Pezizomycotina</taxon>
        <taxon>Sordariomycetes</taxon>
        <taxon>Hypocreomycetidae</taxon>
        <taxon>Hypocreales</taxon>
        <taxon>Nectriaceae</taxon>
        <taxon>Fusarium</taxon>
        <taxon>Fusarium fujikuroi species complex</taxon>
    </lineage>
</organism>
<feature type="coiled-coil region" evidence="1">
    <location>
        <begin position="491"/>
        <end position="560"/>
    </location>
</feature>
<evidence type="ECO:0000313" key="3">
    <source>
        <dbReference type="EMBL" id="KAF5696336.1"/>
    </source>
</evidence>
<proteinExistence type="predicted"/>
<dbReference type="EMBL" id="JAAQPF010000866">
    <property type="protein sequence ID" value="KAF5696336.1"/>
    <property type="molecule type" value="Genomic_DNA"/>
</dbReference>
<feature type="compositionally biased region" description="Basic and acidic residues" evidence="2">
    <location>
        <begin position="423"/>
        <end position="441"/>
    </location>
</feature>
<accession>A0A8H5XMP6</accession>
<comment type="caution">
    <text evidence="3">The sequence shown here is derived from an EMBL/GenBank/DDBJ whole genome shotgun (WGS) entry which is preliminary data.</text>
</comment>
<reference evidence="3 4" key="1">
    <citation type="submission" date="2020-05" db="EMBL/GenBank/DDBJ databases">
        <title>Identification and distribution of gene clusters putatively required for synthesis of sphingolipid metabolism inhibitors in phylogenetically diverse species of the filamentous fungus Fusarium.</title>
        <authorList>
            <person name="Kim H.-S."/>
            <person name="Busman M."/>
            <person name="Brown D.W."/>
            <person name="Divon H."/>
            <person name="Uhlig S."/>
            <person name="Proctor R.H."/>
        </authorList>
    </citation>
    <scope>NUCLEOTIDE SEQUENCE [LARGE SCALE GENOMIC DNA]</scope>
    <source>
        <strain evidence="3 4">NRRL 26131</strain>
    </source>
</reference>
<feature type="compositionally biased region" description="Polar residues" evidence="2">
    <location>
        <begin position="448"/>
        <end position="466"/>
    </location>
</feature>
<name>A0A8H5XMP6_9HYPO</name>
<keyword evidence="4" id="KW-1185">Reference proteome</keyword>
<gene>
    <name evidence="3" type="ORF">FGLOB1_13609</name>
</gene>
<sequence>MAFKYPISSQWITFPTDLKAHALIEWKENRLNHRDALYYHVKCFWGDLKIHNPKDGSDATKYHADRLAGRLGTVFTGDEGNINIVGTTKLYVAQEYVEKHYANGPLDRFHIKDLAKQKVKAPTASRPTIEKDEVAPWITMQLNENFHYGVEESGGRLRRWIVYHPPASEEISPPGMYQHRFTGLPKSEFLNAVASDMESAVPKEYKFAAKLGSKAIAMTTKALAAKFGDPLHRFLSNKAVQTARQSMGKLTVLSVMGKSEVSGREKELVAIQVFELDKIMLQLEECKNTLQKQKPDKEYELELRKWIKNNQQDLKTIYAAMDAEMGHGRADFLAVNPGQPENSSVPDPSSIVPEAVDSRQKAQLLTTQLVINMEIAISGDIEAPKATAAIKARQEEMKSSNPKHSHVAPQEHTATEYVFEGLKRDGPTQDQGDSKRIRKQESAYCRPSQRNIITNNISPKQSNGKYQASKRDEAKKLAAIDSAKQAEAQRIKDTSHELELMRTKYKKLQESFDKFKEAFTVSQNKNKELETSNIQLQIDLEESQNEVNGLQRLVDKYILDWDNNLPLYFDGAGFMLVDCLHRLALDFAADNGTRCHGWPADPRNGAQNAILKKVNKEDPKSPWTISCNGRYLEFTHQGDHARLSPRNTANKNQEWYIGTFDPGRYTSVQIIDQFGELVFLILKLEQDMEC</sequence>
<evidence type="ECO:0000256" key="1">
    <source>
        <dbReference type="SAM" id="Coils"/>
    </source>
</evidence>
<feature type="region of interest" description="Disordered" evidence="2">
    <location>
        <begin position="423"/>
        <end position="471"/>
    </location>
</feature>
<evidence type="ECO:0000256" key="2">
    <source>
        <dbReference type="SAM" id="MobiDB-lite"/>
    </source>
</evidence>
<evidence type="ECO:0000313" key="4">
    <source>
        <dbReference type="Proteomes" id="UP000532311"/>
    </source>
</evidence>
<dbReference type="AlphaFoldDB" id="A0A8H5XMP6"/>
<dbReference type="Proteomes" id="UP000532311">
    <property type="component" value="Unassembled WGS sequence"/>
</dbReference>
<keyword evidence="1" id="KW-0175">Coiled coil</keyword>
<protein>
    <submittedName>
        <fullName evidence="3">Uncharacterized protein</fullName>
    </submittedName>
</protein>